<evidence type="ECO:0000313" key="3">
    <source>
        <dbReference type="Proteomes" id="UP000186551"/>
    </source>
</evidence>
<feature type="region of interest" description="Disordered" evidence="1">
    <location>
        <begin position="16"/>
        <end position="78"/>
    </location>
</feature>
<dbReference type="AlphaFoldDB" id="A0A1Q5PFY8"/>
<proteinExistence type="predicted"/>
<comment type="caution">
    <text evidence="2">The sequence shown here is derived from an EMBL/GenBank/DDBJ whole genome shotgun (WGS) entry which is preliminary data.</text>
</comment>
<organism evidence="2 3">
    <name type="scientific">Pontibacter flavimaris</name>
    <dbReference type="NCBI Taxonomy" id="1797110"/>
    <lineage>
        <taxon>Bacteria</taxon>
        <taxon>Pseudomonadati</taxon>
        <taxon>Bacteroidota</taxon>
        <taxon>Cytophagia</taxon>
        <taxon>Cytophagales</taxon>
        <taxon>Hymenobacteraceae</taxon>
        <taxon>Pontibacter</taxon>
    </lineage>
</organism>
<protein>
    <submittedName>
        <fullName evidence="2">Uncharacterized protein</fullName>
    </submittedName>
</protein>
<reference evidence="2 3" key="1">
    <citation type="submission" date="2016-03" db="EMBL/GenBank/DDBJ databases">
        <title>Genome sequence of Pontibacter sp. nov., of the family cytophagaceae, isolated from marine sediment of the Yellow Sea, China.</title>
        <authorList>
            <person name="Zhang G."/>
            <person name="Zhang R."/>
        </authorList>
    </citation>
    <scope>NUCLEOTIDE SEQUENCE [LARGE SCALE GENOMIC DNA]</scope>
    <source>
        <strain evidence="2 3">S10-8</strain>
    </source>
</reference>
<dbReference type="EMBL" id="LVWA01000004">
    <property type="protein sequence ID" value="OKL41144.1"/>
    <property type="molecule type" value="Genomic_DNA"/>
</dbReference>
<gene>
    <name evidence="2" type="ORF">A3841_15080</name>
</gene>
<evidence type="ECO:0000256" key="1">
    <source>
        <dbReference type="SAM" id="MobiDB-lite"/>
    </source>
</evidence>
<dbReference type="PROSITE" id="PS51257">
    <property type="entry name" value="PROKAR_LIPOPROTEIN"/>
    <property type="match status" value="1"/>
</dbReference>
<feature type="compositionally biased region" description="Polar residues" evidence="1">
    <location>
        <begin position="23"/>
        <end position="40"/>
    </location>
</feature>
<dbReference type="Proteomes" id="UP000186551">
    <property type="component" value="Unassembled WGS sequence"/>
</dbReference>
<name>A0A1Q5PFY8_9BACT</name>
<accession>A0A1Q5PFY8</accession>
<sequence length="78" mass="8260">MKKLLIIATAVATLACGDGASGNGENAGTQSEGNVQNNVEEGSGEMISPQLEQDSVNEERFDVDTVSSADEIHEREKH</sequence>
<evidence type="ECO:0000313" key="2">
    <source>
        <dbReference type="EMBL" id="OKL41144.1"/>
    </source>
</evidence>
<keyword evidence="3" id="KW-1185">Reference proteome</keyword>